<dbReference type="Proteomes" id="UP000193862">
    <property type="component" value="Unassembled WGS sequence"/>
</dbReference>
<sequence length="75" mass="8883">MTEKTIFKLHLCDDQEHVREDCDFVRSETDQLEIARMDETEIAEPAFLLSRLSVRIETLLEKKRLETARLYGDIQ</sequence>
<evidence type="ECO:0000313" key="2">
    <source>
        <dbReference type="Proteomes" id="UP000193862"/>
    </source>
</evidence>
<keyword evidence="2" id="KW-1185">Reference proteome</keyword>
<accession>A0A1Y5T8F7</accession>
<gene>
    <name evidence="1" type="ORF">AQS8620_02587</name>
</gene>
<protein>
    <submittedName>
        <fullName evidence="1">Uncharacterized protein</fullName>
    </submittedName>
</protein>
<organism evidence="1 2">
    <name type="scientific">Aquimixticola soesokkakensis</name>
    <dbReference type="NCBI Taxonomy" id="1519096"/>
    <lineage>
        <taxon>Bacteria</taxon>
        <taxon>Pseudomonadati</taxon>
        <taxon>Pseudomonadota</taxon>
        <taxon>Alphaproteobacteria</taxon>
        <taxon>Rhodobacterales</taxon>
        <taxon>Paracoccaceae</taxon>
        <taxon>Aquimixticola</taxon>
    </lineage>
</organism>
<evidence type="ECO:0000313" key="1">
    <source>
        <dbReference type="EMBL" id="SLN57918.1"/>
    </source>
</evidence>
<proteinExistence type="predicted"/>
<dbReference type="AlphaFoldDB" id="A0A1Y5T8F7"/>
<dbReference type="EMBL" id="FWFS01000009">
    <property type="protein sequence ID" value="SLN57918.1"/>
    <property type="molecule type" value="Genomic_DNA"/>
</dbReference>
<reference evidence="1 2" key="1">
    <citation type="submission" date="2017-03" db="EMBL/GenBank/DDBJ databases">
        <authorList>
            <person name="Afonso C.L."/>
            <person name="Miller P.J."/>
            <person name="Scott M.A."/>
            <person name="Spackman E."/>
            <person name="Goraichik I."/>
            <person name="Dimitrov K.M."/>
            <person name="Suarez D.L."/>
            <person name="Swayne D.E."/>
        </authorList>
    </citation>
    <scope>NUCLEOTIDE SEQUENCE [LARGE SCALE GENOMIC DNA]</scope>
    <source>
        <strain evidence="1 2">CECT 8620</strain>
    </source>
</reference>
<name>A0A1Y5T8F7_9RHOB</name>